<dbReference type="AlphaFoldDB" id="A0A8J6AT38"/>
<evidence type="ECO:0000259" key="2">
    <source>
        <dbReference type="PROSITE" id="PS50125"/>
    </source>
</evidence>
<organism evidence="3 4">
    <name type="scientific">Carpediemonas membranifera</name>
    <dbReference type="NCBI Taxonomy" id="201153"/>
    <lineage>
        <taxon>Eukaryota</taxon>
        <taxon>Metamonada</taxon>
        <taxon>Carpediemonas-like organisms</taxon>
        <taxon>Carpediemonas</taxon>
    </lineage>
</organism>
<feature type="transmembrane region" description="Helical" evidence="1">
    <location>
        <begin position="136"/>
        <end position="155"/>
    </location>
</feature>
<dbReference type="OrthoDB" id="60033at2759"/>
<dbReference type="PANTHER" id="PTHR43081:SF20">
    <property type="entry name" value="TWO-COMPONENT RESPONSE REGULATOR"/>
    <property type="match status" value="1"/>
</dbReference>
<dbReference type="InterPro" id="IPR001054">
    <property type="entry name" value="A/G_cyclase"/>
</dbReference>
<evidence type="ECO:0000313" key="4">
    <source>
        <dbReference type="Proteomes" id="UP000717585"/>
    </source>
</evidence>
<dbReference type="Proteomes" id="UP000717585">
    <property type="component" value="Unassembled WGS sequence"/>
</dbReference>
<dbReference type="GO" id="GO:0035556">
    <property type="term" value="P:intracellular signal transduction"/>
    <property type="evidence" value="ECO:0007669"/>
    <property type="project" value="InterPro"/>
</dbReference>
<keyword evidence="1" id="KW-0812">Transmembrane</keyword>
<keyword evidence="4" id="KW-1185">Reference proteome</keyword>
<dbReference type="InterPro" id="IPR050697">
    <property type="entry name" value="Adenylyl/Guanylyl_Cyclase_3/4"/>
</dbReference>
<gene>
    <name evidence="3" type="ORF">J8273_3539</name>
</gene>
<feature type="transmembrane region" description="Helical" evidence="1">
    <location>
        <begin position="21"/>
        <end position="41"/>
    </location>
</feature>
<name>A0A8J6AT38_9EUKA</name>
<keyword evidence="1" id="KW-0472">Membrane</keyword>
<comment type="caution">
    <text evidence="3">The sequence shown here is derived from an EMBL/GenBank/DDBJ whole genome shotgun (WGS) entry which is preliminary data.</text>
</comment>
<reference evidence="3" key="1">
    <citation type="submission" date="2021-05" db="EMBL/GenBank/DDBJ databases">
        <title>A free-living protist that lacks canonical eukaryotic 1 DNA replication and segregation systems.</title>
        <authorList>
            <person name="Salas-Leiva D.E."/>
            <person name="Tromer E.C."/>
            <person name="Curtis B.A."/>
            <person name="Jerlstrom-Hultqvist J."/>
            <person name="Kolisko M."/>
            <person name="Yi Z."/>
            <person name="Salas-Leiva J.S."/>
            <person name="Gallot-Lavallee L."/>
            <person name="Kops G.J.P.L."/>
            <person name="Archibald J.M."/>
            <person name="Simpson A.G.B."/>
            <person name="Roger A.J."/>
        </authorList>
    </citation>
    <scope>NUCLEOTIDE SEQUENCE</scope>
    <source>
        <strain evidence="3">BICM</strain>
    </source>
</reference>
<accession>A0A8J6AT38</accession>
<proteinExistence type="predicted"/>
<sequence>MIRRVGQSIQNGILSVAFTDIQLRMTLVTVIAVLGAAYALWPLVHLSQTPHDTLHASCFRRILTASQWASVIVAVVCVVALWTLRQALGHAAPRSRTILIVRGDSRPKLVNSGSAVSPLSRYLPELLCRKIENRQALSLELVTCVSFVFALHAALTQFDLICTEIRRYGGVVDSFLGDGVLAYWPVDCASAVAARAGYCALGIQQAIQGFNWVSSNLPSIRARIGLDMGAVSVGTVGTSTSGTFTIFGRAAHTACCLEALNKEIGTAILLTTGMAVLLPDALTHRPVGSARRRGDSPILISELLLPGVTCDARDLALGTAEVAELAEAECYHDAVVRASTLLLEMPGDVVLGHWRAAVAQQQMPCWDLC</sequence>
<evidence type="ECO:0000313" key="3">
    <source>
        <dbReference type="EMBL" id="KAG9393403.1"/>
    </source>
</evidence>
<feature type="transmembrane region" description="Helical" evidence="1">
    <location>
        <begin position="61"/>
        <end position="84"/>
    </location>
</feature>
<dbReference type="SUPFAM" id="SSF55073">
    <property type="entry name" value="Nucleotide cyclase"/>
    <property type="match status" value="1"/>
</dbReference>
<dbReference type="CDD" id="cd07302">
    <property type="entry name" value="CHD"/>
    <property type="match status" value="1"/>
</dbReference>
<dbReference type="EMBL" id="JAHDYR010000025">
    <property type="protein sequence ID" value="KAG9393403.1"/>
    <property type="molecule type" value="Genomic_DNA"/>
</dbReference>
<evidence type="ECO:0000256" key="1">
    <source>
        <dbReference type="SAM" id="Phobius"/>
    </source>
</evidence>
<feature type="domain" description="Guanylate cyclase" evidence="2">
    <location>
        <begin position="125"/>
        <end position="258"/>
    </location>
</feature>
<dbReference type="Gene3D" id="3.30.70.1230">
    <property type="entry name" value="Nucleotide cyclase"/>
    <property type="match status" value="1"/>
</dbReference>
<dbReference type="GO" id="GO:0006171">
    <property type="term" value="P:cAMP biosynthetic process"/>
    <property type="evidence" value="ECO:0007669"/>
    <property type="project" value="TreeGrafter"/>
</dbReference>
<dbReference type="InterPro" id="IPR029787">
    <property type="entry name" value="Nucleotide_cyclase"/>
</dbReference>
<dbReference type="PANTHER" id="PTHR43081">
    <property type="entry name" value="ADENYLATE CYCLASE, TERMINAL-DIFFERENTIATION SPECIFIC-RELATED"/>
    <property type="match status" value="1"/>
</dbReference>
<keyword evidence="1" id="KW-1133">Transmembrane helix</keyword>
<dbReference type="PROSITE" id="PS50125">
    <property type="entry name" value="GUANYLATE_CYCLASE_2"/>
    <property type="match status" value="1"/>
</dbReference>
<protein>
    <submittedName>
        <fullName evidence="3">Adenylate and Guanylate cyclase catalytic domain</fullName>
    </submittedName>
</protein>